<evidence type="ECO:0000256" key="1">
    <source>
        <dbReference type="SAM" id="MobiDB-lite"/>
    </source>
</evidence>
<feature type="region of interest" description="Disordered" evidence="1">
    <location>
        <begin position="1"/>
        <end position="28"/>
    </location>
</feature>
<feature type="compositionally biased region" description="Basic and acidic residues" evidence="1">
    <location>
        <begin position="415"/>
        <end position="474"/>
    </location>
</feature>
<feature type="compositionally biased region" description="Low complexity" evidence="1">
    <location>
        <begin position="312"/>
        <end position="322"/>
    </location>
</feature>
<sequence>MDSKGEEGPSESQTVGRGERGRQFCRPHLPGYTDALERGWRAERDYLRDVCNEFHARIPWRLADYEEPELPLPVYDPLATVDAEELDEEETVAKRERIDTMNARIGRWLKYRATKLRRPKATDRSQDPWALLMSKLAARQGYQQFMHESYETDIKPVVEARWKASCLEEDGRAFDEQQYEIKARAKSEALAERTVYLDKMKNPPSKKPEDRQASFMTEILKGVFEYTGLSSFAVFGGPMPAFEGELRTLTQNISLLNGDVFRFAGSLMAVIWDPTLAISPNGQRFSKDVLGLHEGMAPNRILMSDDDDSSGSDDNSSSSSSDSDSESESDSDSEVERDLRAARKKRHGVQKKKERAKANERAKAKADQAQKGKGKGKEKDKGKEKQKDREVEKKKKETLKKRDDGKGKKETKKKKTDEGSADDGKGKKEATKKKKTDEGSAGEEKARRWDEEGAEEKEKGHAGRCKPGDRDSDRPGPSNTARSAEVSTSAKRSAPGPKAPAAPPAPPPRAPSPPPPPPPPPTPPRTAAPPPPADAPEAFQQVYREVTAFALGDRFNALLQAWWKLESLELDNGGAGASRRLYVGYSKAWWQWWGGLQPTWRVVDEARGGRFRRLAYPEGGEVKNWESLRFPGHNGALSLVASLYWWGVKLVEKKITEGEENWGRGGCRRYVDAGWALRGGKVARGGGNITRW</sequence>
<feature type="compositionally biased region" description="Acidic residues" evidence="1">
    <location>
        <begin position="323"/>
        <end position="333"/>
    </location>
</feature>
<feature type="region of interest" description="Disordered" evidence="1">
    <location>
        <begin position="300"/>
        <end position="535"/>
    </location>
</feature>
<keyword evidence="3" id="KW-1185">Reference proteome</keyword>
<dbReference type="AlphaFoldDB" id="A0AAW0AWR4"/>
<evidence type="ECO:0000313" key="2">
    <source>
        <dbReference type="EMBL" id="KAK7017447.1"/>
    </source>
</evidence>
<name>A0AAW0AWR4_9AGAR</name>
<dbReference type="Proteomes" id="UP001362999">
    <property type="component" value="Unassembled WGS sequence"/>
</dbReference>
<dbReference type="InterPro" id="IPR051144">
    <property type="entry name" value="Formin_homology_domain"/>
</dbReference>
<feature type="compositionally biased region" description="Polar residues" evidence="1">
    <location>
        <begin position="477"/>
        <end position="489"/>
    </location>
</feature>
<evidence type="ECO:0000313" key="3">
    <source>
        <dbReference type="Proteomes" id="UP001362999"/>
    </source>
</evidence>
<accession>A0AAW0AWR4</accession>
<comment type="caution">
    <text evidence="2">The sequence shown here is derived from an EMBL/GenBank/DDBJ whole genome shotgun (WGS) entry which is preliminary data.</text>
</comment>
<organism evidence="2 3">
    <name type="scientific">Favolaschia claudopus</name>
    <dbReference type="NCBI Taxonomy" id="2862362"/>
    <lineage>
        <taxon>Eukaryota</taxon>
        <taxon>Fungi</taxon>
        <taxon>Dikarya</taxon>
        <taxon>Basidiomycota</taxon>
        <taxon>Agaricomycotina</taxon>
        <taxon>Agaricomycetes</taxon>
        <taxon>Agaricomycetidae</taxon>
        <taxon>Agaricales</taxon>
        <taxon>Marasmiineae</taxon>
        <taxon>Mycenaceae</taxon>
        <taxon>Favolaschia</taxon>
    </lineage>
</organism>
<protein>
    <submittedName>
        <fullName evidence="2">Uncharacterized protein</fullName>
    </submittedName>
</protein>
<gene>
    <name evidence="2" type="ORF">R3P38DRAFT_2785216</name>
</gene>
<feature type="compositionally biased region" description="Basic residues" evidence="1">
    <location>
        <begin position="342"/>
        <end position="355"/>
    </location>
</feature>
<dbReference type="PANTHER" id="PTHR45733">
    <property type="entry name" value="FORMIN-J"/>
    <property type="match status" value="1"/>
</dbReference>
<dbReference type="EMBL" id="JAWWNJ010000048">
    <property type="protein sequence ID" value="KAK7017447.1"/>
    <property type="molecule type" value="Genomic_DNA"/>
</dbReference>
<reference evidence="2 3" key="1">
    <citation type="journal article" date="2024" name="J Genomics">
        <title>Draft genome sequencing and assembly of Favolaschia claudopus CIRM-BRFM 2984 isolated from oak limbs.</title>
        <authorList>
            <person name="Navarro D."/>
            <person name="Drula E."/>
            <person name="Chaduli D."/>
            <person name="Cazenave R."/>
            <person name="Ahrendt S."/>
            <person name="Wang J."/>
            <person name="Lipzen A."/>
            <person name="Daum C."/>
            <person name="Barry K."/>
            <person name="Grigoriev I.V."/>
            <person name="Favel A."/>
            <person name="Rosso M.N."/>
            <person name="Martin F."/>
        </authorList>
    </citation>
    <scope>NUCLEOTIDE SEQUENCE [LARGE SCALE GENOMIC DNA]</scope>
    <source>
        <strain evidence="2 3">CIRM-BRFM 2984</strain>
    </source>
</reference>
<feature type="compositionally biased region" description="Basic and acidic residues" evidence="1">
    <location>
        <begin position="356"/>
        <end position="408"/>
    </location>
</feature>
<feature type="compositionally biased region" description="Pro residues" evidence="1">
    <location>
        <begin position="497"/>
        <end position="534"/>
    </location>
</feature>
<proteinExistence type="predicted"/>